<proteinExistence type="predicted"/>
<dbReference type="EMBL" id="BAAAHH010000002">
    <property type="protein sequence ID" value="GAA0939547.1"/>
    <property type="molecule type" value="Genomic_DNA"/>
</dbReference>
<dbReference type="PANTHER" id="PTHR34796">
    <property type="entry name" value="EXPRESSED PROTEIN"/>
    <property type="match status" value="1"/>
</dbReference>
<dbReference type="PANTHER" id="PTHR34796:SF1">
    <property type="entry name" value="EXPRESSED PROTEIN"/>
    <property type="match status" value="1"/>
</dbReference>
<evidence type="ECO:0000256" key="1">
    <source>
        <dbReference type="SAM" id="MobiDB-lite"/>
    </source>
</evidence>
<dbReference type="Gene3D" id="1.10.3450.10">
    <property type="entry name" value="TTHA0068-like"/>
    <property type="match status" value="1"/>
</dbReference>
<dbReference type="Pfam" id="PF03745">
    <property type="entry name" value="DUF309"/>
    <property type="match status" value="1"/>
</dbReference>
<dbReference type="Proteomes" id="UP001500665">
    <property type="component" value="Unassembled WGS sequence"/>
</dbReference>
<organism evidence="2 3">
    <name type="scientific">Actinocorallia libanotica</name>
    <dbReference type="NCBI Taxonomy" id="46162"/>
    <lineage>
        <taxon>Bacteria</taxon>
        <taxon>Bacillati</taxon>
        <taxon>Actinomycetota</taxon>
        <taxon>Actinomycetes</taxon>
        <taxon>Streptosporangiales</taxon>
        <taxon>Thermomonosporaceae</taxon>
        <taxon>Actinocorallia</taxon>
    </lineage>
</organism>
<feature type="region of interest" description="Disordered" evidence="1">
    <location>
        <begin position="1"/>
        <end position="40"/>
    </location>
</feature>
<dbReference type="InterPro" id="IPR023203">
    <property type="entry name" value="TTHA0068_sf"/>
</dbReference>
<gene>
    <name evidence="2" type="ORF">GCM10009550_08150</name>
</gene>
<dbReference type="SUPFAM" id="SSF140663">
    <property type="entry name" value="TTHA0068-like"/>
    <property type="match status" value="1"/>
</dbReference>
<accession>A0ABN1Q9J7</accession>
<dbReference type="InterPro" id="IPR005500">
    <property type="entry name" value="DUF309"/>
</dbReference>
<protein>
    <submittedName>
        <fullName evidence="2">DUF309 domain-containing protein</fullName>
    </submittedName>
</protein>
<reference evidence="2 3" key="1">
    <citation type="journal article" date="2019" name="Int. J. Syst. Evol. Microbiol.">
        <title>The Global Catalogue of Microorganisms (GCM) 10K type strain sequencing project: providing services to taxonomists for standard genome sequencing and annotation.</title>
        <authorList>
            <consortium name="The Broad Institute Genomics Platform"/>
            <consortium name="The Broad Institute Genome Sequencing Center for Infectious Disease"/>
            <person name="Wu L."/>
            <person name="Ma J."/>
        </authorList>
    </citation>
    <scope>NUCLEOTIDE SEQUENCE [LARGE SCALE GENOMIC DNA]</scope>
    <source>
        <strain evidence="2 3">JCM 10696</strain>
    </source>
</reference>
<feature type="compositionally biased region" description="Basic and acidic residues" evidence="1">
    <location>
        <begin position="1"/>
        <end position="21"/>
    </location>
</feature>
<evidence type="ECO:0000313" key="3">
    <source>
        <dbReference type="Proteomes" id="UP001500665"/>
    </source>
</evidence>
<sequence>MPERDRDPSGRPRNARPRDAYGRPLPHGSEGVPTMPDELELGPEESISAAQNLLDADRPFHAHEVLEAYWKACPEEERPLWRGLAQLAVGITHVRRGNEKGSQALFSRACAVLEAYRGPRHGLDVPAIIEGVRERREFRLR</sequence>
<comment type="caution">
    <text evidence="2">The sequence shown here is derived from an EMBL/GenBank/DDBJ whole genome shotgun (WGS) entry which is preliminary data.</text>
</comment>
<evidence type="ECO:0000313" key="2">
    <source>
        <dbReference type="EMBL" id="GAA0939547.1"/>
    </source>
</evidence>
<name>A0ABN1Q9J7_9ACTN</name>
<keyword evidence="3" id="KW-1185">Reference proteome</keyword>